<proteinExistence type="predicted"/>
<accession>A0A165ITC5</accession>
<gene>
    <name evidence="1" type="ORF">EXIGLDRAFT_767715</name>
</gene>
<evidence type="ECO:0000313" key="1">
    <source>
        <dbReference type="EMBL" id="KZV93850.1"/>
    </source>
</evidence>
<dbReference type="Gene3D" id="3.80.10.10">
    <property type="entry name" value="Ribonuclease Inhibitor"/>
    <property type="match status" value="1"/>
</dbReference>
<evidence type="ECO:0000313" key="2">
    <source>
        <dbReference type="Proteomes" id="UP000077266"/>
    </source>
</evidence>
<evidence type="ECO:0008006" key="3">
    <source>
        <dbReference type="Google" id="ProtNLM"/>
    </source>
</evidence>
<dbReference type="InParanoid" id="A0A165ITC5"/>
<dbReference type="InterPro" id="IPR032675">
    <property type="entry name" value="LRR_dom_sf"/>
</dbReference>
<keyword evidence="2" id="KW-1185">Reference proteome</keyword>
<reference evidence="1 2" key="1">
    <citation type="journal article" date="2016" name="Mol. Biol. Evol.">
        <title>Comparative Genomics of Early-Diverging Mushroom-Forming Fungi Provides Insights into the Origins of Lignocellulose Decay Capabilities.</title>
        <authorList>
            <person name="Nagy L.G."/>
            <person name="Riley R."/>
            <person name="Tritt A."/>
            <person name="Adam C."/>
            <person name="Daum C."/>
            <person name="Floudas D."/>
            <person name="Sun H."/>
            <person name="Yadav J.S."/>
            <person name="Pangilinan J."/>
            <person name="Larsson K.H."/>
            <person name="Matsuura K."/>
            <person name="Barry K."/>
            <person name="Labutti K."/>
            <person name="Kuo R."/>
            <person name="Ohm R.A."/>
            <person name="Bhattacharya S.S."/>
            <person name="Shirouzu T."/>
            <person name="Yoshinaga Y."/>
            <person name="Martin F.M."/>
            <person name="Grigoriev I.V."/>
            <person name="Hibbett D.S."/>
        </authorList>
    </citation>
    <scope>NUCLEOTIDE SEQUENCE [LARGE SCALE GENOMIC DNA]</scope>
    <source>
        <strain evidence="1 2">HHB12029</strain>
    </source>
</reference>
<dbReference type="EMBL" id="KV425983">
    <property type="protein sequence ID" value="KZV93850.1"/>
    <property type="molecule type" value="Genomic_DNA"/>
</dbReference>
<protein>
    <recommendedName>
        <fullName evidence="3">F-box domain-containing protein</fullName>
    </recommendedName>
</protein>
<organism evidence="1 2">
    <name type="scientific">Exidia glandulosa HHB12029</name>
    <dbReference type="NCBI Taxonomy" id="1314781"/>
    <lineage>
        <taxon>Eukaryota</taxon>
        <taxon>Fungi</taxon>
        <taxon>Dikarya</taxon>
        <taxon>Basidiomycota</taxon>
        <taxon>Agaricomycotina</taxon>
        <taxon>Agaricomycetes</taxon>
        <taxon>Auriculariales</taxon>
        <taxon>Exidiaceae</taxon>
        <taxon>Exidia</taxon>
    </lineage>
</organism>
<name>A0A165ITC5_EXIGL</name>
<dbReference type="SUPFAM" id="SSF52058">
    <property type="entry name" value="L domain-like"/>
    <property type="match status" value="1"/>
</dbReference>
<sequence length="590" mass="67981">MSEAPDPKDHEVFHSRWVTPHVPIDPAKDFYGRVQDVLDWLDVDKLGADDARKIYSNGGGTCPDPVPENDPILYDKRKDVLAYLVRDTGESLIDTASRSEATKDRFTDEFMHRQGYRFRHLRFALLFHDQRRSFRRFPAEIQLLIFEAAVEGTDFWDNTAYISVVAAISGTCWAFRNLIRSDKKFWCRFHTHPRTVTFFTSQIKVLSDLGHPNVPFLVDLALHFRRRETPLAASADRQKVERWKAAVQQIASGLALAPQTSNAPFARCTRLRLWGNETEWGILVPALNVLRGITVPNLRELEIEILDMTRPMTVGVRDRWPRFLGSTNLRILRMHSIVGLWDWPLTPPDASAFSNLVHLELHTLGGMGPRLRTYFSLFTNATQLQSFRLYSTTIRIDPDILDFTVTLPSLVELGLVAVDVSGVQALFRILRLPNLDRIELRDITYEQSRANFLSPGSSFLECSKLTDLRMHNISFDLPYTFDFRPLFVRFTNLLHFAMTDFPVGAVKNVHPLLLNESLTPSLKFFHWNFTSHAIEALYVKDGRGDAYFELYYALQEKRPSLAVYSAFDNEMMRFGRPFHDYTKLGQWDAE</sequence>
<dbReference type="OrthoDB" id="10525785at2759"/>
<dbReference type="Proteomes" id="UP000077266">
    <property type="component" value="Unassembled WGS sequence"/>
</dbReference>
<dbReference type="AlphaFoldDB" id="A0A165ITC5"/>